<feature type="compositionally biased region" description="Low complexity" evidence="1">
    <location>
        <begin position="881"/>
        <end position="899"/>
    </location>
</feature>
<accession>A0A074S799</accession>
<feature type="region of interest" description="Disordered" evidence="1">
    <location>
        <begin position="879"/>
        <end position="899"/>
    </location>
</feature>
<protein>
    <submittedName>
        <fullName evidence="2">High-temperature-induced dauer-formation protein</fullName>
    </submittedName>
</protein>
<organism evidence="2 3">
    <name type="scientific">Rhizoctonia solani 123E</name>
    <dbReference type="NCBI Taxonomy" id="1423351"/>
    <lineage>
        <taxon>Eukaryota</taxon>
        <taxon>Fungi</taxon>
        <taxon>Dikarya</taxon>
        <taxon>Basidiomycota</taxon>
        <taxon>Agaricomycotina</taxon>
        <taxon>Agaricomycetes</taxon>
        <taxon>Cantharellales</taxon>
        <taxon>Ceratobasidiaceae</taxon>
        <taxon>Rhizoctonia</taxon>
    </lineage>
</organism>
<evidence type="ECO:0000313" key="3">
    <source>
        <dbReference type="Proteomes" id="UP000027456"/>
    </source>
</evidence>
<evidence type="ECO:0000313" key="2">
    <source>
        <dbReference type="EMBL" id="KEP55109.1"/>
    </source>
</evidence>
<dbReference type="GO" id="GO:0005797">
    <property type="term" value="C:Golgi medial cisterna"/>
    <property type="evidence" value="ECO:0007669"/>
    <property type="project" value="TreeGrafter"/>
</dbReference>
<dbReference type="OrthoDB" id="432953at2759"/>
<dbReference type="InterPro" id="IPR026705">
    <property type="entry name" value="Hid-1/Ecm30"/>
</dbReference>
<dbReference type="PANTHER" id="PTHR21575:SF12">
    <property type="entry name" value="PROTEIN HID1"/>
    <property type="match status" value="1"/>
</dbReference>
<dbReference type="GO" id="GO:0016020">
    <property type="term" value="C:membrane"/>
    <property type="evidence" value="ECO:0007669"/>
    <property type="project" value="TreeGrafter"/>
</dbReference>
<dbReference type="PANTHER" id="PTHR21575">
    <property type="entry name" value="PROTEIN HID1"/>
    <property type="match status" value="1"/>
</dbReference>
<feature type="compositionally biased region" description="Low complexity" evidence="1">
    <location>
        <begin position="188"/>
        <end position="201"/>
    </location>
</feature>
<dbReference type="HOGENOM" id="CLU_007392_0_0_1"/>
<dbReference type="EMBL" id="AZST01000011">
    <property type="protein sequence ID" value="KEP55109.1"/>
    <property type="molecule type" value="Genomic_DNA"/>
</dbReference>
<dbReference type="AlphaFoldDB" id="A0A074S799"/>
<sequence length="899" mass="98865">MFNLGKRLSTPFGLLGEDLKLSFRTKKSGIVRLYESRNIPDSDDAYWSQYYLLFDSPSDVSNLIVPHDIRRALSEAPENLSTLLIALIKRLQFLMIDHTFPTEASAIPTLSSLYPGTAQRNPNKEALNCVRVLARILPVVFEGDTDHGRVEELFWKRTPKEPSPEQVQVDQSKQFVIDDEEDEDAPKSPKSPTPQATPQQTDTEPSWGERLLNLVLDLLFCCGFTIPKRVQVDHHKVNYIIWVKGIGSTSDIGTARELESNKAEVLRLLLVLLSKQIYIPPTVALSMITPALSMLAQRVPRRRVLTLLCSFLNTSLHPPNLSPLPLSSMPYNHLVTRAMDADAVPELSISVLCVLLDYQCADARDRVAGGGEATEESEWTPTSKSNAFRYSVAKLYRASDFEFIFHSILAVLEQNLAASHGLLPGSRKGVSYLVELYILLWKMLDLNKKFRAFVMDSDKCVDLIAYLLCTCLEIKDKPQNQGFCRALSYIIQSMSSDFSLGAKLHLPVKVAVPTKWATPGTTGDFMVTSIYSIVASTSGQLTSLYPALIITLSNVSPHLTQLTITASARLISLLTAFSSPLFLLADESHPRLVYFILEVFNNVITYHLQDNPNLVYALLRTRNVIEGLGVFTLRGAVRDVRRREEAAKGLNNKGKGKLVPGDNSDLSKEKRDLIEREKAQLLPTPEELESGLAAGGDDELVAPIGMSEKARGKLREDAGLGRTESIDLSAEEELSAAVALGKNGFVPTQEWISSWQRGLPLDVVQIAIAELSPKVHELQANGNRASSTAAILDLLRSANLSHVLPTPGPLAPRKFHWSDASLVWLNSLLWGEIYVRGTTPLGIWNGTNVRLFGVKHTPQPRRVTDTVQTVMGGFWGGASGAGAASSQTGTATPPATGGS</sequence>
<keyword evidence="3" id="KW-1185">Reference proteome</keyword>
<gene>
    <name evidence="2" type="ORF">V565_008850</name>
</gene>
<dbReference type="Pfam" id="PF12722">
    <property type="entry name" value="Hid1"/>
    <property type="match status" value="1"/>
</dbReference>
<proteinExistence type="predicted"/>
<comment type="caution">
    <text evidence="2">The sequence shown here is derived from an EMBL/GenBank/DDBJ whole genome shotgun (WGS) entry which is preliminary data.</text>
</comment>
<dbReference type="STRING" id="1423351.A0A074S799"/>
<feature type="region of interest" description="Disordered" evidence="1">
    <location>
        <begin position="178"/>
        <end position="205"/>
    </location>
</feature>
<name>A0A074S799_9AGAM</name>
<dbReference type="Proteomes" id="UP000027456">
    <property type="component" value="Unassembled WGS sequence"/>
</dbReference>
<reference evidence="2 3" key="1">
    <citation type="submission" date="2013-12" db="EMBL/GenBank/DDBJ databases">
        <authorList>
            <person name="Cubeta M."/>
            <person name="Pakala S."/>
            <person name="Fedorova N."/>
            <person name="Thomas E."/>
            <person name="Dean R."/>
            <person name="Jabaji S."/>
            <person name="Neate S."/>
            <person name="Toda T."/>
            <person name="Tavantzis S."/>
            <person name="Vilgalys R."/>
            <person name="Bharathan N."/>
            <person name="Pakala S."/>
            <person name="Losada L.S."/>
            <person name="Zafar N."/>
            <person name="Nierman W."/>
        </authorList>
    </citation>
    <scope>NUCLEOTIDE SEQUENCE [LARGE SCALE GENOMIC DNA]</scope>
    <source>
        <strain evidence="2 3">123E</strain>
    </source>
</reference>
<dbReference type="GO" id="GO:0000138">
    <property type="term" value="C:Golgi trans cisterna"/>
    <property type="evidence" value="ECO:0007669"/>
    <property type="project" value="TreeGrafter"/>
</dbReference>
<evidence type="ECO:0000256" key="1">
    <source>
        <dbReference type="SAM" id="MobiDB-lite"/>
    </source>
</evidence>